<reference evidence="4 5" key="4">
    <citation type="journal article" date="2011" name="BMC Genomics">
        <title>RNA-Seq improves annotation of protein-coding genes in the cucumber genome.</title>
        <authorList>
            <person name="Li Z."/>
            <person name="Zhang Z."/>
            <person name="Yan P."/>
            <person name="Huang S."/>
            <person name="Fei Z."/>
            <person name="Lin K."/>
        </authorList>
    </citation>
    <scope>NUCLEOTIDE SEQUENCE [LARGE SCALE GENOMIC DNA]</scope>
    <source>
        <strain evidence="5">cv. 9930</strain>
    </source>
</reference>
<evidence type="ECO:0008006" key="6">
    <source>
        <dbReference type="Google" id="ProtNLM"/>
    </source>
</evidence>
<protein>
    <recommendedName>
        <fullName evidence="6">Pentacotripeptide-repeat region of PRORP domain-containing protein</fullName>
    </recommendedName>
</protein>
<dbReference type="InterPro" id="IPR011990">
    <property type="entry name" value="TPR-like_helical_dom_sf"/>
</dbReference>
<dbReference type="OMA" id="CEWAYLL"/>
<feature type="repeat" description="PPR" evidence="3">
    <location>
        <begin position="310"/>
        <end position="344"/>
    </location>
</feature>
<feature type="repeat" description="PPR" evidence="3">
    <location>
        <begin position="275"/>
        <end position="309"/>
    </location>
</feature>
<organism evidence="4 5">
    <name type="scientific">Cucumis sativus</name>
    <name type="common">Cucumber</name>
    <dbReference type="NCBI Taxonomy" id="3659"/>
    <lineage>
        <taxon>Eukaryota</taxon>
        <taxon>Viridiplantae</taxon>
        <taxon>Streptophyta</taxon>
        <taxon>Embryophyta</taxon>
        <taxon>Tracheophyta</taxon>
        <taxon>Spermatophyta</taxon>
        <taxon>Magnoliopsida</taxon>
        <taxon>eudicotyledons</taxon>
        <taxon>Gunneridae</taxon>
        <taxon>Pentapetalae</taxon>
        <taxon>rosids</taxon>
        <taxon>fabids</taxon>
        <taxon>Cucurbitales</taxon>
        <taxon>Cucurbitaceae</taxon>
        <taxon>Benincaseae</taxon>
        <taxon>Cucumis</taxon>
    </lineage>
</organism>
<dbReference type="Pfam" id="PF01535">
    <property type="entry name" value="PPR"/>
    <property type="match status" value="1"/>
</dbReference>
<name>A0A0A0KQ08_CUCSA</name>
<dbReference type="OrthoDB" id="185373at2759"/>
<gene>
    <name evidence="4" type="ORF">Csa_5G590150</name>
</gene>
<comment type="similarity">
    <text evidence="1">Belongs to the PPR family. P subfamily.</text>
</comment>
<dbReference type="AlphaFoldDB" id="A0A0A0KQ08"/>
<feature type="repeat" description="PPR" evidence="3">
    <location>
        <begin position="206"/>
        <end position="236"/>
    </location>
</feature>
<dbReference type="Proteomes" id="UP000029981">
    <property type="component" value="Chromosome 5"/>
</dbReference>
<evidence type="ECO:0000313" key="4">
    <source>
        <dbReference type="EMBL" id="KGN51698.1"/>
    </source>
</evidence>
<keyword evidence="5" id="KW-1185">Reference proteome</keyword>
<reference evidence="4 5" key="3">
    <citation type="journal article" date="2010" name="BMC Genomics">
        <title>Transcriptome sequencing and comparative analysis of cucumber flowers with different sex types.</title>
        <authorList>
            <person name="Guo S."/>
            <person name="Zheng Y."/>
            <person name="Joung J.G."/>
            <person name="Liu S."/>
            <person name="Zhang Z."/>
            <person name="Crasta O.R."/>
            <person name="Sobral B.W."/>
            <person name="Xu Y."/>
            <person name="Huang S."/>
            <person name="Fei Z."/>
        </authorList>
    </citation>
    <scope>NUCLEOTIDE SEQUENCE [LARGE SCALE GENOMIC DNA]</scope>
    <source>
        <strain evidence="5">cv. 9930</strain>
    </source>
</reference>
<dbReference type="Pfam" id="PF13041">
    <property type="entry name" value="PPR_2"/>
    <property type="match status" value="3"/>
</dbReference>
<feature type="repeat" description="PPR" evidence="3">
    <location>
        <begin position="240"/>
        <end position="274"/>
    </location>
</feature>
<dbReference type="PANTHER" id="PTHR47447:SF28">
    <property type="entry name" value="PENTACOTRIPEPTIDE-REPEAT REGION OF PRORP DOMAIN-CONTAINING PROTEIN"/>
    <property type="match status" value="1"/>
</dbReference>
<evidence type="ECO:0000256" key="2">
    <source>
        <dbReference type="ARBA" id="ARBA00022737"/>
    </source>
</evidence>
<sequence>MLLHIQKSSKGIWGVLDRCKSFAYFHVSSQRCSDALSPANILYPLEPNISVGARDLQQRVPSEFQKKKSDIDFIIAKVQVGSSEDEVFQSLLQDPVCNSIQLSHDLVYKLLQRFKDDWKSALGVFRWAESLSGFKHTPDLYDILIDTLGKTKQLVKMRGMLEEMKEARLVTLDTVAKAMRRFAGAGQWENAVRIFDDLETYGLEKNTESMNVLLDTLCKEKKVEKARQMYLELKSHIAPNANTFNMFIHGWCKVNKIDEAHWTLEEMKGYGHRPCVISYSTIILFYCHRCNFNKVYELLDEMDAQGCPANVITYTTIMCSLTKSEEFEEALQIAERMKSAGYEPDTLFYNCLIHTLGRAGKVREAIHVFEVEMPSKSVLPNTSTYNSMIAMYCRRAREEKAMKLLEEMQKSEHCKPDVQTYYPLLKSCFRTGKTDYDLSNLLDEMINKHHLSLDISTYSLLIHGLCRANKCDWAYQLFEKMISQDIKPRYLTCQLLLDEFKQKNMDGVADRIEGIMKKL</sequence>
<dbReference type="KEGG" id="csv:101208612"/>
<dbReference type="NCBIfam" id="TIGR00756">
    <property type="entry name" value="PPR"/>
    <property type="match status" value="8"/>
</dbReference>
<dbReference type="GO" id="GO:0003729">
    <property type="term" value="F:mRNA binding"/>
    <property type="evidence" value="ECO:0000318"/>
    <property type="project" value="GO_Central"/>
</dbReference>
<dbReference type="eggNOG" id="KOG4197">
    <property type="taxonomic scope" value="Eukaryota"/>
</dbReference>
<proteinExistence type="inferred from homology"/>
<evidence type="ECO:0000256" key="1">
    <source>
        <dbReference type="ARBA" id="ARBA00007626"/>
    </source>
</evidence>
<feature type="repeat" description="PPR" evidence="3">
    <location>
        <begin position="345"/>
        <end position="380"/>
    </location>
</feature>
<dbReference type="InterPro" id="IPR002885">
    <property type="entry name" value="PPR_rpt"/>
</dbReference>
<feature type="repeat" description="PPR" evidence="3">
    <location>
        <begin position="454"/>
        <end position="488"/>
    </location>
</feature>
<dbReference type="PANTHER" id="PTHR47447">
    <property type="entry name" value="OS03G0856100 PROTEIN"/>
    <property type="match status" value="1"/>
</dbReference>
<reference evidence="4 5" key="1">
    <citation type="journal article" date="2009" name="Nat. Genet.">
        <title>The genome of the cucumber, Cucumis sativus L.</title>
        <authorList>
            <person name="Huang S."/>
            <person name="Li R."/>
            <person name="Zhang Z."/>
            <person name="Li L."/>
            <person name="Gu X."/>
            <person name="Fan W."/>
            <person name="Lucas W.J."/>
            <person name="Wang X."/>
            <person name="Xie B."/>
            <person name="Ni P."/>
            <person name="Ren Y."/>
            <person name="Zhu H."/>
            <person name="Li J."/>
            <person name="Lin K."/>
            <person name="Jin W."/>
            <person name="Fei Z."/>
            <person name="Li G."/>
            <person name="Staub J."/>
            <person name="Kilian A."/>
            <person name="van der Vossen E.A."/>
            <person name="Wu Y."/>
            <person name="Guo J."/>
            <person name="He J."/>
            <person name="Jia Z."/>
            <person name="Ren Y."/>
            <person name="Tian G."/>
            <person name="Lu Y."/>
            <person name="Ruan J."/>
            <person name="Qian W."/>
            <person name="Wang M."/>
            <person name="Huang Q."/>
            <person name="Li B."/>
            <person name="Xuan Z."/>
            <person name="Cao J."/>
            <person name="Asan"/>
            <person name="Wu Z."/>
            <person name="Zhang J."/>
            <person name="Cai Q."/>
            <person name="Bai Y."/>
            <person name="Zhao B."/>
            <person name="Han Y."/>
            <person name="Li Y."/>
            <person name="Li X."/>
            <person name="Wang S."/>
            <person name="Shi Q."/>
            <person name="Liu S."/>
            <person name="Cho W.K."/>
            <person name="Kim J.Y."/>
            <person name="Xu Y."/>
            <person name="Heller-Uszynska K."/>
            <person name="Miao H."/>
            <person name="Cheng Z."/>
            <person name="Zhang S."/>
            <person name="Wu J."/>
            <person name="Yang Y."/>
            <person name="Kang H."/>
            <person name="Li M."/>
            <person name="Liang H."/>
            <person name="Ren X."/>
            <person name="Shi Z."/>
            <person name="Wen M."/>
            <person name="Jian M."/>
            <person name="Yang H."/>
            <person name="Zhang G."/>
            <person name="Yang Z."/>
            <person name="Chen R."/>
            <person name="Liu S."/>
            <person name="Li J."/>
            <person name="Ma L."/>
            <person name="Liu H."/>
            <person name="Zhou Y."/>
            <person name="Zhao J."/>
            <person name="Fang X."/>
            <person name="Li G."/>
            <person name="Fang L."/>
            <person name="Li Y."/>
            <person name="Liu D."/>
            <person name="Zheng H."/>
            <person name="Zhang Y."/>
            <person name="Qin N."/>
            <person name="Li Z."/>
            <person name="Yang G."/>
            <person name="Yang S."/>
            <person name="Bolund L."/>
            <person name="Kristiansen K."/>
            <person name="Zheng H."/>
            <person name="Li S."/>
            <person name="Zhang X."/>
            <person name="Yang H."/>
            <person name="Wang J."/>
            <person name="Sun R."/>
            <person name="Zhang B."/>
            <person name="Jiang S."/>
            <person name="Wang J."/>
            <person name="Du Y."/>
            <person name="Li S."/>
        </authorList>
    </citation>
    <scope>NUCLEOTIDE SEQUENCE [LARGE SCALE GENOMIC DNA]</scope>
    <source>
        <strain evidence="5">cv. 9930</strain>
    </source>
</reference>
<dbReference type="SUPFAM" id="SSF48452">
    <property type="entry name" value="TPR-like"/>
    <property type="match status" value="1"/>
</dbReference>
<accession>A0A0A0KQ08</accession>
<feature type="repeat" description="PPR" evidence="3">
    <location>
        <begin position="381"/>
        <end position="415"/>
    </location>
</feature>
<dbReference type="PROSITE" id="PS51375">
    <property type="entry name" value="PPR"/>
    <property type="match status" value="7"/>
</dbReference>
<dbReference type="Gramene" id="KGN51698">
    <property type="protein sequence ID" value="KGN51698"/>
    <property type="gene ID" value="Csa_5G590150"/>
</dbReference>
<evidence type="ECO:0000256" key="3">
    <source>
        <dbReference type="PROSITE-ProRule" id="PRU00708"/>
    </source>
</evidence>
<evidence type="ECO:0000313" key="5">
    <source>
        <dbReference type="Proteomes" id="UP000029981"/>
    </source>
</evidence>
<dbReference type="Pfam" id="PF12854">
    <property type="entry name" value="PPR_1"/>
    <property type="match status" value="2"/>
</dbReference>
<dbReference type="Gene3D" id="1.25.40.10">
    <property type="entry name" value="Tetratricopeptide repeat domain"/>
    <property type="match status" value="4"/>
</dbReference>
<dbReference type="EMBL" id="CM002926">
    <property type="protein sequence ID" value="KGN51698.1"/>
    <property type="molecule type" value="Genomic_DNA"/>
</dbReference>
<keyword evidence="2" id="KW-0677">Repeat</keyword>
<reference evidence="4 5" key="2">
    <citation type="journal article" date="2009" name="PLoS ONE">
        <title>An integrated genetic and cytogenetic map of the cucumber genome.</title>
        <authorList>
            <person name="Ren Y."/>
            <person name="Zhang Z."/>
            <person name="Liu J."/>
            <person name="Staub J.E."/>
            <person name="Han Y."/>
            <person name="Cheng Z."/>
            <person name="Li X."/>
            <person name="Lu J."/>
            <person name="Miao H."/>
            <person name="Kang H."/>
            <person name="Xie B."/>
            <person name="Gu X."/>
            <person name="Wang X."/>
            <person name="Du Y."/>
            <person name="Jin W."/>
            <person name="Huang S."/>
        </authorList>
    </citation>
    <scope>NUCLEOTIDE SEQUENCE [LARGE SCALE GENOMIC DNA]</scope>
    <source>
        <strain evidence="5">cv. 9930</strain>
    </source>
</reference>